<evidence type="ECO:0000313" key="2">
    <source>
        <dbReference type="WBParaSite" id="nRc.2.0.1.t37612-RA"/>
    </source>
</evidence>
<sequence>MQSTERYRTRGKFSFRSVLLGVTVGHFIENCSHPFRLKVDFQAERSSCSRSVPFRSAEKDNTCRKIWSRLLFLAIGIEIGQFR</sequence>
<name>A0A915KFV5_ROMCU</name>
<accession>A0A915KFV5</accession>
<keyword evidence="1" id="KW-1185">Reference proteome</keyword>
<reference evidence="2" key="1">
    <citation type="submission" date="2022-11" db="UniProtKB">
        <authorList>
            <consortium name="WormBaseParasite"/>
        </authorList>
    </citation>
    <scope>IDENTIFICATION</scope>
</reference>
<evidence type="ECO:0000313" key="1">
    <source>
        <dbReference type="Proteomes" id="UP000887565"/>
    </source>
</evidence>
<dbReference type="AlphaFoldDB" id="A0A915KFV5"/>
<dbReference type="WBParaSite" id="nRc.2.0.1.t37612-RA">
    <property type="protein sequence ID" value="nRc.2.0.1.t37612-RA"/>
    <property type="gene ID" value="nRc.2.0.1.g37612"/>
</dbReference>
<dbReference type="Proteomes" id="UP000887565">
    <property type="component" value="Unplaced"/>
</dbReference>
<organism evidence="1 2">
    <name type="scientific">Romanomermis culicivorax</name>
    <name type="common">Nematode worm</name>
    <dbReference type="NCBI Taxonomy" id="13658"/>
    <lineage>
        <taxon>Eukaryota</taxon>
        <taxon>Metazoa</taxon>
        <taxon>Ecdysozoa</taxon>
        <taxon>Nematoda</taxon>
        <taxon>Enoplea</taxon>
        <taxon>Dorylaimia</taxon>
        <taxon>Mermithida</taxon>
        <taxon>Mermithoidea</taxon>
        <taxon>Mermithidae</taxon>
        <taxon>Romanomermis</taxon>
    </lineage>
</organism>
<proteinExistence type="predicted"/>
<protein>
    <submittedName>
        <fullName evidence="2">Uncharacterized protein</fullName>
    </submittedName>
</protein>